<dbReference type="EC" id="6.1.1.6" evidence="21"/>
<dbReference type="GO" id="GO:0004824">
    <property type="term" value="F:lysine-tRNA ligase activity"/>
    <property type="evidence" value="ECO:0007669"/>
    <property type="project" value="UniProtKB-UniRule"/>
</dbReference>
<keyword evidence="9 21" id="KW-0547">Nucleotide-binding</keyword>
<dbReference type="InterPro" id="IPR024320">
    <property type="entry name" value="LPG_synthase_C"/>
</dbReference>
<dbReference type="GO" id="GO:0006629">
    <property type="term" value="P:lipid metabolic process"/>
    <property type="evidence" value="ECO:0007669"/>
    <property type="project" value="UniProtKB-KW"/>
</dbReference>
<keyword evidence="5 21" id="KW-0436">Ligase</keyword>
<organism evidence="25 26">
    <name type="scientific">Nocardia aurantia</name>
    <dbReference type="NCBI Taxonomy" id="2585199"/>
    <lineage>
        <taxon>Bacteria</taxon>
        <taxon>Bacillati</taxon>
        <taxon>Actinomycetota</taxon>
        <taxon>Actinomycetes</taxon>
        <taxon>Mycobacteriales</taxon>
        <taxon>Nocardiaceae</taxon>
        <taxon>Nocardia</taxon>
    </lineage>
</organism>
<dbReference type="PANTHER" id="PTHR42918">
    <property type="entry name" value="LYSYL-TRNA SYNTHETASE"/>
    <property type="match status" value="1"/>
</dbReference>
<feature type="compositionally biased region" description="Basic and acidic residues" evidence="22">
    <location>
        <begin position="33"/>
        <end position="42"/>
    </location>
</feature>
<feature type="binding site" evidence="21">
    <location>
        <position position="1090"/>
    </location>
    <ligand>
        <name>Mg(2+)</name>
        <dbReference type="ChEBI" id="CHEBI:18420"/>
        <label>2</label>
    </ligand>
</feature>
<dbReference type="InterPro" id="IPR012340">
    <property type="entry name" value="NA-bd_OB-fold"/>
</dbReference>
<evidence type="ECO:0000256" key="23">
    <source>
        <dbReference type="SAM" id="Phobius"/>
    </source>
</evidence>
<evidence type="ECO:0000256" key="21">
    <source>
        <dbReference type="HAMAP-Rule" id="MF_00252"/>
    </source>
</evidence>
<dbReference type="InterPro" id="IPR002313">
    <property type="entry name" value="Lys-tRNA-ligase_II"/>
</dbReference>
<dbReference type="PRINTS" id="PR00982">
    <property type="entry name" value="TRNASYNTHLYS"/>
</dbReference>
<comment type="function">
    <text evidence="18">Catalyzes the production of L-lysyl-tRNA(Lys)transfer and the transfer of a lysyl group from L-lysyl-tRNA(Lys) to membrane-bound phosphatidylglycerol (PG), which produces lysylphosphatidylglycerol (LPG), one of the components of the bacterial membrane with a positive net charge. LPG synthesis contributes to the resistance to cationic antimicrobial peptides (CAMPs) and likely protects M.tuberculosis against the CAMPs produced by competiting microorganisms (bacteriocins). In fact, the modification of anionic phosphatidylglycerol with positively charged L-lysine results in repulsion of the peptides.</text>
</comment>
<evidence type="ECO:0000313" key="25">
    <source>
        <dbReference type="EMBL" id="MQY26968.1"/>
    </source>
</evidence>
<comment type="similarity">
    <text evidence="3">In the C-terminal section; belongs to the class-II aminoacyl-tRNA synthetase family.</text>
</comment>
<dbReference type="Proteomes" id="UP000431401">
    <property type="component" value="Unassembled WGS sequence"/>
</dbReference>
<dbReference type="InterPro" id="IPR045864">
    <property type="entry name" value="aa-tRNA-synth_II/BPL/LPL"/>
</dbReference>
<gene>
    <name evidence="25" type="primary">lysX</name>
    <name evidence="21" type="synonym">lysS</name>
    <name evidence="25" type="ORF">NRB56_25470</name>
</gene>
<keyword evidence="21" id="KW-0963">Cytoplasm</keyword>
<comment type="caution">
    <text evidence="25">The sequence shown here is derived from an EMBL/GenBank/DDBJ whole genome shotgun (WGS) entry which is preliminary data.</text>
</comment>
<evidence type="ECO:0000256" key="9">
    <source>
        <dbReference type="ARBA" id="ARBA00022741"/>
    </source>
</evidence>
<evidence type="ECO:0000256" key="4">
    <source>
        <dbReference type="ARBA" id="ARBA00022475"/>
    </source>
</evidence>
<accession>A0A7K0DMZ1</accession>
<evidence type="ECO:0000256" key="7">
    <source>
        <dbReference type="ARBA" id="ARBA00022692"/>
    </source>
</evidence>
<evidence type="ECO:0000256" key="13">
    <source>
        <dbReference type="ARBA" id="ARBA00023098"/>
    </source>
</evidence>
<dbReference type="CDD" id="cd04322">
    <property type="entry name" value="LysRS_N"/>
    <property type="match status" value="1"/>
</dbReference>
<dbReference type="Gene3D" id="2.40.50.140">
    <property type="entry name" value="Nucleic acid-binding proteins"/>
    <property type="match status" value="1"/>
</dbReference>
<keyword evidence="6" id="KW-0808">Transferase</keyword>
<evidence type="ECO:0000256" key="1">
    <source>
        <dbReference type="ARBA" id="ARBA00004651"/>
    </source>
</evidence>
<evidence type="ECO:0000256" key="20">
    <source>
        <dbReference type="ARBA" id="ARBA00048573"/>
    </source>
</evidence>
<keyword evidence="21" id="KW-0648">Protein biosynthesis</keyword>
<dbReference type="InterPro" id="IPR006195">
    <property type="entry name" value="aa-tRNA-synth_II"/>
</dbReference>
<keyword evidence="14 23" id="KW-0472">Membrane</keyword>
<comment type="similarity">
    <text evidence="21">Belongs to the class-II aminoacyl-tRNA synthetase family.</text>
</comment>
<feature type="transmembrane region" description="Helical" evidence="23">
    <location>
        <begin position="87"/>
        <end position="107"/>
    </location>
</feature>
<dbReference type="InterPro" id="IPR018149">
    <property type="entry name" value="Lys-tRNA-synth_II_C"/>
</dbReference>
<dbReference type="AlphaFoldDB" id="A0A7K0DMZ1"/>
<evidence type="ECO:0000259" key="24">
    <source>
        <dbReference type="PROSITE" id="PS50862"/>
    </source>
</evidence>
<keyword evidence="16" id="KW-0046">Antibiotic resistance</keyword>
<sequence length="1175" mass="129245">MGTSLPSRTGGTESDPRDREVAEPGGGADIPDDLLRSSEDNIHTGSVTSTQDRQYGTATPPPAEPGDRGGPDSPEVPHRGHGRFGEVPHLAGLVLGIFAVLCALWSISPGLRYIIAVPRRYIDAYYFDAPETSLVWALVIGLLAGATAGRKRIAWWLVVGYMALFAVANTLDFTDERDWNALAAFVVHAVVVVLLVAAWPEFYTQVRRGAVWKALGVLAGGLAIGWLLGWGLVELFPGSLPRGVERPLWALAKVTATILVDTDNFDGSPRHWVNLLLGLFGAMALLTAATVLFRSQRSSNAMTGVDESALRGLLERSDVEDSLGYFATRRDKAVAFAPSGKAAVTYRVELGVCLASGDPIGLREAWPQAVDAWLRVADQYGWAPAVMGASELGANAYRRAGLSALRLGDEAILDTRAFSLAGPDMKQVRQAANRLRKHGITVRIRRHSELSGAELRRVIARADTWRDTETERGFSMALGRLGDPLDGNCLLVEAVGPATPDAGVGDDGDGRVWGMLSLVPWGRTGVSLDLMRRDPQGPNGIMELMISQLALTSEQYGITRVSLNFAVFRSVFEEGGRIGAGPVLRLWRGVLMFFSRWWQLEALYRSNVKYQPLWVPRFLLFEERRQLLRVGVASALAEGFLPRFGKQPDAMEHTGLHPSVPAALCGLHADGSPPELPPAERRQAVARRPEQVRVRMDKVRRLAETGMDAYPVAYPPTHTIASARRSPKGTTVRVCGRLLRIRDYGGVMFALLRDWSGEIQLVIDRGRVGPARLHEFDEFFDLGDLIEVSGQIGESHSRELSLLAVDWRMIGKCLHPLPDKWRGLADPEARVRQRYVDMAISTDTREVLAKRSAVMKSLRDTLTLWGFLEVETPVLQQVHGGANATPFATHINAYDLDLYLRIAPELYLKRLCVGGVEKVFELGRVFRNEGVDFSHNPEFTILEAYEAHSDYERMMHACRQLIQNAATAANGHCVAMRPQPDGTLAEVDISGDWAVRTVHGAISDALAETVTPDTDLERLRVLCDKAGVPYQYGWDAGQVVLEMYEHLVESRTELPTFYIDFPTSVSPLTRAHRRIPGVAERWDLVAWGVELGTAYSELTNPLEQRDRLTEQSMLAAGGDPEAMELDEDFLQALEFAMPPTGGLGVGVDRVVMLITGRSIRETLPFPLVKPRTSQG</sequence>
<feature type="transmembrane region" description="Helical" evidence="23">
    <location>
        <begin position="127"/>
        <end position="146"/>
    </location>
</feature>
<evidence type="ECO:0000256" key="15">
    <source>
        <dbReference type="ARBA" id="ARBA00023146"/>
    </source>
</evidence>
<reference evidence="25 26" key="1">
    <citation type="submission" date="2019-10" db="EMBL/GenBank/DDBJ databases">
        <title>Nocardia macrotermitis sp. nov. and Nocardia aurantia sp. nov., isolated from the gut of fungus growing-termite Macrotermes natalensis.</title>
        <authorList>
            <person name="Benndorf R."/>
            <person name="Schwitalla J."/>
            <person name="Martin K."/>
            <person name="De Beer W."/>
            <person name="Kaster A.-K."/>
            <person name="Vollmers J."/>
            <person name="Poulsen M."/>
            <person name="Beemelmanns C."/>
        </authorList>
    </citation>
    <scope>NUCLEOTIDE SEQUENCE [LARGE SCALE GENOMIC DNA]</scope>
    <source>
        <strain evidence="25 26">RB56</strain>
    </source>
</reference>
<dbReference type="InterPro" id="IPR044136">
    <property type="entry name" value="Lys-tRNA-ligase_II_N"/>
</dbReference>
<comment type="subunit">
    <text evidence="21">Homodimer.</text>
</comment>
<evidence type="ECO:0000256" key="16">
    <source>
        <dbReference type="ARBA" id="ARBA00023251"/>
    </source>
</evidence>
<feature type="region of interest" description="Disordered" evidence="22">
    <location>
        <begin position="1"/>
        <end position="82"/>
    </location>
</feature>
<dbReference type="SUPFAM" id="SSF50249">
    <property type="entry name" value="Nucleic acid-binding proteins"/>
    <property type="match status" value="1"/>
</dbReference>
<evidence type="ECO:0000256" key="14">
    <source>
        <dbReference type="ARBA" id="ARBA00023136"/>
    </source>
</evidence>
<dbReference type="PROSITE" id="PS50862">
    <property type="entry name" value="AA_TRNA_LIGASE_II"/>
    <property type="match status" value="1"/>
</dbReference>
<name>A0A7K0DMZ1_9NOCA</name>
<feature type="transmembrane region" description="Helical" evidence="23">
    <location>
        <begin position="211"/>
        <end position="233"/>
    </location>
</feature>
<dbReference type="InterPro" id="IPR004364">
    <property type="entry name" value="Aa-tRNA-synt_II"/>
</dbReference>
<protein>
    <recommendedName>
        <fullName evidence="21">Lysine--tRNA ligase</fullName>
        <ecNumber evidence="21">6.1.1.6</ecNumber>
    </recommendedName>
    <alternativeName>
        <fullName evidence="21">Lysyl-tRNA synthetase</fullName>
        <shortName evidence="21">LysRS</shortName>
    </alternativeName>
</protein>
<dbReference type="Pfam" id="PF00152">
    <property type="entry name" value="tRNA-synt_2"/>
    <property type="match status" value="1"/>
</dbReference>
<dbReference type="NCBIfam" id="NF001756">
    <property type="entry name" value="PRK00484.1"/>
    <property type="match status" value="1"/>
</dbReference>
<keyword evidence="12 23" id="KW-1133">Transmembrane helix</keyword>
<dbReference type="Pfam" id="PF01336">
    <property type="entry name" value="tRNA_anti-codon"/>
    <property type="match status" value="1"/>
</dbReference>
<evidence type="ECO:0000256" key="3">
    <source>
        <dbReference type="ARBA" id="ARBA00009968"/>
    </source>
</evidence>
<keyword evidence="7 23" id="KW-0812">Transmembrane</keyword>
<comment type="subcellular location">
    <subcellularLocation>
        <location evidence="1">Cell membrane</location>
        <topology evidence="1">Multi-pass membrane protein</topology>
    </subcellularLocation>
    <subcellularLocation>
        <location evidence="21">Cytoplasm</location>
    </subcellularLocation>
</comment>
<feature type="binding site" evidence="21">
    <location>
        <position position="1090"/>
    </location>
    <ligand>
        <name>Mg(2+)</name>
        <dbReference type="ChEBI" id="CHEBI:18420"/>
        <label>1</label>
    </ligand>
</feature>
<evidence type="ECO:0000256" key="18">
    <source>
        <dbReference type="ARBA" id="ARBA00024681"/>
    </source>
</evidence>
<dbReference type="EMBL" id="WEGI01000005">
    <property type="protein sequence ID" value="MQY26968.1"/>
    <property type="molecule type" value="Genomic_DNA"/>
</dbReference>
<keyword evidence="4" id="KW-1003">Cell membrane</keyword>
<feature type="transmembrane region" description="Helical" evidence="23">
    <location>
        <begin position="179"/>
        <end position="199"/>
    </location>
</feature>
<dbReference type="NCBIfam" id="NF002821">
    <property type="entry name" value="PRK02983.1"/>
    <property type="match status" value="1"/>
</dbReference>
<comment type="catalytic activity">
    <reaction evidence="19">
        <text>L-lysyl-tRNA(Lys) + a 1,2-diacyl-sn-glycero-3-phospho-(1'-sn-glycerol) = a 1,2-diacyl-sn-glycero-3-phospho-1'-(3'-O-L-lysyl)-sn-glycerol + tRNA(Lys)</text>
        <dbReference type="Rhea" id="RHEA:10668"/>
        <dbReference type="Rhea" id="RHEA-COMP:9696"/>
        <dbReference type="Rhea" id="RHEA-COMP:9697"/>
        <dbReference type="ChEBI" id="CHEBI:64716"/>
        <dbReference type="ChEBI" id="CHEBI:75792"/>
        <dbReference type="ChEBI" id="CHEBI:78442"/>
        <dbReference type="ChEBI" id="CHEBI:78529"/>
        <dbReference type="EC" id="2.3.2.3"/>
    </reaction>
</comment>
<keyword evidence="15 21" id="KW-0030">Aminoacyl-tRNA synthetase</keyword>
<dbReference type="GO" id="GO:0005886">
    <property type="term" value="C:plasma membrane"/>
    <property type="evidence" value="ECO:0007669"/>
    <property type="project" value="UniProtKB-SubCell"/>
</dbReference>
<dbReference type="GO" id="GO:0046677">
    <property type="term" value="P:response to antibiotic"/>
    <property type="evidence" value="ECO:0007669"/>
    <property type="project" value="UniProtKB-KW"/>
</dbReference>
<dbReference type="Pfam" id="PF16995">
    <property type="entry name" value="tRNA-synt_2_TM"/>
    <property type="match status" value="1"/>
</dbReference>
<evidence type="ECO:0000256" key="17">
    <source>
        <dbReference type="ARBA" id="ARBA00023268"/>
    </source>
</evidence>
<evidence type="ECO:0000256" key="10">
    <source>
        <dbReference type="ARBA" id="ARBA00022840"/>
    </source>
</evidence>
<dbReference type="InterPro" id="IPR004365">
    <property type="entry name" value="NA-bd_OB_tRNA"/>
</dbReference>
<dbReference type="GO" id="GO:0050071">
    <property type="term" value="F:phosphatidylglycerol lysyltransferase activity"/>
    <property type="evidence" value="ECO:0007669"/>
    <property type="project" value="UniProtKB-EC"/>
</dbReference>
<dbReference type="HAMAP" id="MF_00252">
    <property type="entry name" value="Lys_tRNA_synth_class2"/>
    <property type="match status" value="1"/>
</dbReference>
<evidence type="ECO:0000256" key="8">
    <source>
        <dbReference type="ARBA" id="ARBA00022723"/>
    </source>
</evidence>
<dbReference type="GO" id="GO:0000287">
    <property type="term" value="F:magnesium ion binding"/>
    <property type="evidence" value="ECO:0007669"/>
    <property type="project" value="UniProtKB-UniRule"/>
</dbReference>
<dbReference type="Gene3D" id="3.30.930.10">
    <property type="entry name" value="Bira Bifunctional Protein, Domain 2"/>
    <property type="match status" value="1"/>
</dbReference>
<evidence type="ECO:0000256" key="22">
    <source>
        <dbReference type="SAM" id="MobiDB-lite"/>
    </source>
</evidence>
<feature type="transmembrane region" description="Helical" evidence="23">
    <location>
        <begin position="153"/>
        <end position="173"/>
    </location>
</feature>
<dbReference type="NCBIfam" id="TIGR00499">
    <property type="entry name" value="lysS_bact"/>
    <property type="match status" value="1"/>
</dbReference>
<dbReference type="PANTHER" id="PTHR42918:SF15">
    <property type="entry name" value="LYSINE--TRNA LIGASE, CHLOROPLASTIC_MITOCHONDRIAL"/>
    <property type="match status" value="1"/>
</dbReference>
<dbReference type="GO" id="GO:0006430">
    <property type="term" value="P:lysyl-tRNA aminoacylation"/>
    <property type="evidence" value="ECO:0007669"/>
    <property type="project" value="UniProtKB-UniRule"/>
</dbReference>
<evidence type="ECO:0000256" key="12">
    <source>
        <dbReference type="ARBA" id="ARBA00022989"/>
    </source>
</evidence>
<comment type="catalytic activity">
    <reaction evidence="20 21">
        <text>tRNA(Lys) + L-lysine + ATP = L-lysyl-tRNA(Lys) + AMP + diphosphate</text>
        <dbReference type="Rhea" id="RHEA:20792"/>
        <dbReference type="Rhea" id="RHEA-COMP:9696"/>
        <dbReference type="Rhea" id="RHEA-COMP:9697"/>
        <dbReference type="ChEBI" id="CHEBI:30616"/>
        <dbReference type="ChEBI" id="CHEBI:32551"/>
        <dbReference type="ChEBI" id="CHEBI:33019"/>
        <dbReference type="ChEBI" id="CHEBI:78442"/>
        <dbReference type="ChEBI" id="CHEBI:78529"/>
        <dbReference type="ChEBI" id="CHEBI:456215"/>
        <dbReference type="EC" id="6.1.1.6"/>
    </reaction>
</comment>
<feature type="compositionally biased region" description="Polar residues" evidence="22">
    <location>
        <begin position="1"/>
        <end position="12"/>
    </location>
</feature>
<evidence type="ECO:0000313" key="26">
    <source>
        <dbReference type="Proteomes" id="UP000431401"/>
    </source>
</evidence>
<dbReference type="GO" id="GO:0005524">
    <property type="term" value="F:ATP binding"/>
    <property type="evidence" value="ECO:0007669"/>
    <property type="project" value="UniProtKB-UniRule"/>
</dbReference>
<feature type="compositionally biased region" description="Polar residues" evidence="22">
    <location>
        <begin position="43"/>
        <end position="57"/>
    </location>
</feature>
<feature type="binding site" evidence="21">
    <location>
        <position position="1083"/>
    </location>
    <ligand>
        <name>Mg(2+)</name>
        <dbReference type="ChEBI" id="CHEBI:18420"/>
        <label>1</label>
    </ligand>
</feature>
<feature type="domain" description="Aminoacyl-transfer RNA synthetases class-II family profile" evidence="24">
    <location>
        <begin position="851"/>
        <end position="1164"/>
    </location>
</feature>
<comment type="similarity">
    <text evidence="2">In the N-terminal section; belongs to the LPG synthetase family.</text>
</comment>
<dbReference type="SUPFAM" id="SSF55681">
    <property type="entry name" value="Class II aaRS and biotin synthetases"/>
    <property type="match status" value="1"/>
</dbReference>
<keyword evidence="17" id="KW-0511">Multifunctional enzyme</keyword>
<comment type="cofactor">
    <cofactor evidence="21">
        <name>Mg(2+)</name>
        <dbReference type="ChEBI" id="CHEBI:18420"/>
    </cofactor>
    <text evidence="21">Binds 3 Mg(2+) ions per subunit.</text>
</comment>
<dbReference type="Pfam" id="PF09924">
    <property type="entry name" value="LPG_synthase_C"/>
    <property type="match status" value="1"/>
</dbReference>
<proteinExistence type="inferred from homology"/>
<dbReference type="GO" id="GO:0000049">
    <property type="term" value="F:tRNA binding"/>
    <property type="evidence" value="ECO:0007669"/>
    <property type="project" value="TreeGrafter"/>
</dbReference>
<evidence type="ECO:0000256" key="11">
    <source>
        <dbReference type="ARBA" id="ARBA00022842"/>
    </source>
</evidence>
<dbReference type="GO" id="GO:0005829">
    <property type="term" value="C:cytosol"/>
    <property type="evidence" value="ECO:0007669"/>
    <property type="project" value="TreeGrafter"/>
</dbReference>
<evidence type="ECO:0000256" key="5">
    <source>
        <dbReference type="ARBA" id="ARBA00022598"/>
    </source>
</evidence>
<feature type="compositionally biased region" description="Basic and acidic residues" evidence="22">
    <location>
        <begin position="65"/>
        <end position="82"/>
    </location>
</feature>
<keyword evidence="13" id="KW-0443">Lipid metabolism</keyword>
<evidence type="ECO:0000256" key="6">
    <source>
        <dbReference type="ARBA" id="ARBA00022679"/>
    </source>
</evidence>
<keyword evidence="8 21" id="KW-0479">Metal-binding</keyword>
<dbReference type="InterPro" id="IPR031553">
    <property type="entry name" value="tRNA-synt_2_TM"/>
</dbReference>
<keyword evidence="26" id="KW-1185">Reference proteome</keyword>
<evidence type="ECO:0000256" key="19">
    <source>
        <dbReference type="ARBA" id="ARBA00047540"/>
    </source>
</evidence>
<keyword evidence="10 21" id="KW-0067">ATP-binding</keyword>
<evidence type="ECO:0000256" key="2">
    <source>
        <dbReference type="ARBA" id="ARBA00005270"/>
    </source>
</evidence>
<keyword evidence="11 21" id="KW-0460">Magnesium</keyword>